<comment type="caution">
    <text evidence="1">The sequence shown here is derived from an EMBL/GenBank/DDBJ whole genome shotgun (WGS) entry which is preliminary data.</text>
</comment>
<dbReference type="InterPro" id="IPR052184">
    <property type="entry name" value="SDR_enzymes"/>
</dbReference>
<dbReference type="Pfam" id="PF00106">
    <property type="entry name" value="adh_short"/>
    <property type="match status" value="1"/>
</dbReference>
<proteinExistence type="predicted"/>
<protein>
    <submittedName>
        <fullName evidence="1">SDR family oxidoreductase</fullName>
    </submittedName>
</protein>
<name>A0A6B2M5C0_9BACT</name>
<dbReference type="SUPFAM" id="SSF51735">
    <property type="entry name" value="NAD(P)-binding Rossmann-fold domains"/>
    <property type="match status" value="1"/>
</dbReference>
<dbReference type="PRINTS" id="PR00081">
    <property type="entry name" value="GDHRDH"/>
</dbReference>
<reference evidence="1 2" key="1">
    <citation type="submission" date="2020-02" db="EMBL/GenBank/DDBJ databases">
        <title>Albibacoteraceae fam. nov., the first described family within the subdivision 4 Verrucomicrobia.</title>
        <authorList>
            <person name="Xi F."/>
        </authorList>
    </citation>
    <scope>NUCLEOTIDE SEQUENCE [LARGE SCALE GENOMIC DNA]</scope>
    <source>
        <strain evidence="1 2">CK1056</strain>
    </source>
</reference>
<keyword evidence="2" id="KW-1185">Reference proteome</keyword>
<dbReference type="InterPro" id="IPR036291">
    <property type="entry name" value="NAD(P)-bd_dom_sf"/>
</dbReference>
<sequence length="239" mass="26795">MSPSAFITGADRGLGLALSANLLQQGWTVFAGQYMEDWPELKALQSRFPQQLFIVPLDVASDDSVSRASHHVGTLTRELDLLINNAGIGQRDNFTPIEEGLAYDEMMEVYNINSLGPLRVVEGLLPLLRKGKGKRLCFISSEAGSIGRSERTSWFGYGMSKAALNMAVKNLFNHLRPRGFRFRLCHPGWMRTYMGGSKNDAADLDPEYVAERIVSYILDDTVDEDKLVMRDMDGKSWPW</sequence>
<evidence type="ECO:0000313" key="2">
    <source>
        <dbReference type="Proteomes" id="UP000478417"/>
    </source>
</evidence>
<dbReference type="EMBL" id="JAAGNX010000002">
    <property type="protein sequence ID" value="NDV62860.1"/>
    <property type="molecule type" value="Genomic_DNA"/>
</dbReference>
<accession>A0A6B2M5C0</accession>
<dbReference type="PANTHER" id="PTHR45458">
    <property type="entry name" value="SHORT-CHAIN DEHYDROGENASE/REDUCTASE SDR"/>
    <property type="match status" value="1"/>
</dbReference>
<dbReference type="CDD" id="cd05325">
    <property type="entry name" value="carb_red_sniffer_like_SDR_c"/>
    <property type="match status" value="1"/>
</dbReference>
<dbReference type="InterPro" id="IPR002347">
    <property type="entry name" value="SDR_fam"/>
</dbReference>
<dbReference type="Gene3D" id="3.40.50.720">
    <property type="entry name" value="NAD(P)-binding Rossmann-like Domain"/>
    <property type="match status" value="1"/>
</dbReference>
<dbReference type="RefSeq" id="WP_163965468.1">
    <property type="nucleotide sequence ID" value="NZ_JAAGNX010000002.1"/>
</dbReference>
<dbReference type="Proteomes" id="UP000478417">
    <property type="component" value="Unassembled WGS sequence"/>
</dbReference>
<dbReference type="GO" id="GO:0016616">
    <property type="term" value="F:oxidoreductase activity, acting on the CH-OH group of donors, NAD or NADP as acceptor"/>
    <property type="evidence" value="ECO:0007669"/>
    <property type="project" value="TreeGrafter"/>
</dbReference>
<dbReference type="AlphaFoldDB" id="A0A6B2M5C0"/>
<organism evidence="1 2">
    <name type="scientific">Oceanipulchritudo coccoides</name>
    <dbReference type="NCBI Taxonomy" id="2706888"/>
    <lineage>
        <taxon>Bacteria</taxon>
        <taxon>Pseudomonadati</taxon>
        <taxon>Verrucomicrobiota</taxon>
        <taxon>Opitutia</taxon>
        <taxon>Puniceicoccales</taxon>
        <taxon>Oceanipulchritudinaceae</taxon>
        <taxon>Oceanipulchritudo</taxon>
    </lineage>
</organism>
<evidence type="ECO:0000313" key="1">
    <source>
        <dbReference type="EMBL" id="NDV62860.1"/>
    </source>
</evidence>
<gene>
    <name evidence="1" type="ORF">G0Q06_10395</name>
</gene>
<dbReference type="PANTHER" id="PTHR45458:SF1">
    <property type="entry name" value="SHORT CHAIN DEHYDROGENASE"/>
    <property type="match status" value="1"/>
</dbReference>